<evidence type="ECO:0000313" key="3">
    <source>
        <dbReference type="EMBL" id="QHT30317.1"/>
    </source>
</evidence>
<protein>
    <submittedName>
        <fullName evidence="3">Uncharacterized protein</fullName>
    </submittedName>
</protein>
<dbReference type="AlphaFoldDB" id="A0A6C0EMP5"/>
<reference evidence="3" key="1">
    <citation type="journal article" date="2020" name="Nature">
        <title>Giant virus diversity and host interactions through global metagenomics.</title>
        <authorList>
            <person name="Schulz F."/>
            <person name="Roux S."/>
            <person name="Paez-Espino D."/>
            <person name="Jungbluth S."/>
            <person name="Walsh D.A."/>
            <person name="Denef V.J."/>
            <person name="McMahon K.D."/>
            <person name="Konstantinidis K.T."/>
            <person name="Eloe-Fadrosh E.A."/>
            <person name="Kyrpides N.C."/>
            <person name="Woyke T."/>
        </authorList>
    </citation>
    <scope>NUCLEOTIDE SEQUENCE</scope>
    <source>
        <strain evidence="3">GVMAG-M-3300009149-34</strain>
    </source>
</reference>
<keyword evidence="1" id="KW-0175">Coiled coil</keyword>
<dbReference type="EMBL" id="MN738895">
    <property type="protein sequence ID" value="QHT30317.1"/>
    <property type="molecule type" value="Genomic_DNA"/>
</dbReference>
<dbReference type="InterPro" id="IPR043910">
    <property type="entry name" value="DUF5767"/>
</dbReference>
<dbReference type="Pfam" id="PF19071">
    <property type="entry name" value="DUF5767"/>
    <property type="match status" value="1"/>
</dbReference>
<name>A0A6C0EMP5_9ZZZZ</name>
<organism evidence="3">
    <name type="scientific">viral metagenome</name>
    <dbReference type="NCBI Taxonomy" id="1070528"/>
    <lineage>
        <taxon>unclassified sequences</taxon>
        <taxon>metagenomes</taxon>
        <taxon>organismal metagenomes</taxon>
    </lineage>
</organism>
<sequence length="490" mass="54130">MNEVINITPTEPQLSTSNVGDIGTIKLNNLPPLGTNHSPKKSVNFGPGIEMLMNDKRRSSSPKSDIKLSDLESLDTNINLNDSNWPSSNTSRKDANADMFRTLPSFDDGKGITLNVTEKNNVPFTSSNNADNGAPALGTATANNQSKDKTWDGFSKFNEIPVDPTKQVPKTPQLSNEQILREKLSILRKLEALEKKGIQLTKKYNMDSPLAEMQGEYEMIKQEKEKTNSVKFQGKMLMAAVSAIEFLNAKFDPFDVKLDGWGESLSENLDDYDDVFGELHEKYGGKAKMAPELKLLFMLGGSAAMLHMTNTMFKSSMPGMDDIMRQNPELMQQFTQAAVNSMSQENPGFGGFMSGVMGGAPMQAPASGPPGPPSDMRRPPQMQPNMRGRPDVGMARGVAHFDDAINMEEKFEPVNINKSVRRARPEMKGPGDINDILSGLKTKRVNIQKPDNKSTISVEDLKEMHSSNLDVPRKSIRQSRSERNTISLNL</sequence>
<evidence type="ECO:0000256" key="2">
    <source>
        <dbReference type="SAM" id="MobiDB-lite"/>
    </source>
</evidence>
<feature type="region of interest" description="Disordered" evidence="2">
    <location>
        <begin position="360"/>
        <end position="384"/>
    </location>
</feature>
<proteinExistence type="predicted"/>
<accession>A0A6C0EMP5</accession>
<feature type="region of interest" description="Disordered" evidence="2">
    <location>
        <begin position="465"/>
        <end position="490"/>
    </location>
</feature>
<evidence type="ECO:0000256" key="1">
    <source>
        <dbReference type="SAM" id="Coils"/>
    </source>
</evidence>
<feature type="coiled-coil region" evidence="1">
    <location>
        <begin position="176"/>
        <end position="230"/>
    </location>
</feature>